<keyword evidence="3 5" id="KW-0732">Signal</keyword>
<feature type="signal peptide" evidence="5">
    <location>
        <begin position="1"/>
        <end position="25"/>
    </location>
</feature>
<dbReference type="GO" id="GO:0055052">
    <property type="term" value="C:ATP-binding cassette (ABC) transporter complex, substrate-binding subunit-containing"/>
    <property type="evidence" value="ECO:0007669"/>
    <property type="project" value="TreeGrafter"/>
</dbReference>
<gene>
    <name evidence="6" type="ORF">EDM56_17280</name>
</gene>
<dbReference type="Proteomes" id="UP000271031">
    <property type="component" value="Unassembled WGS sequence"/>
</dbReference>
<dbReference type="PANTHER" id="PTHR30061:SF50">
    <property type="entry name" value="MALTOSE_MALTODEXTRIN-BINDING PERIPLASMIC PROTEIN"/>
    <property type="match status" value="1"/>
</dbReference>
<evidence type="ECO:0000313" key="6">
    <source>
        <dbReference type="EMBL" id="RNB87409.1"/>
    </source>
</evidence>
<evidence type="ECO:0000256" key="3">
    <source>
        <dbReference type="ARBA" id="ARBA00022729"/>
    </source>
</evidence>
<dbReference type="PROSITE" id="PS51257">
    <property type="entry name" value="PROKAR_LIPOPROTEIN"/>
    <property type="match status" value="1"/>
</dbReference>
<dbReference type="InterPro" id="IPR006059">
    <property type="entry name" value="SBP"/>
</dbReference>
<feature type="compositionally biased region" description="Low complexity" evidence="4">
    <location>
        <begin position="34"/>
        <end position="43"/>
    </location>
</feature>
<keyword evidence="7" id="KW-1185">Reference proteome</keyword>
<sequence length="434" mass="47622">MKKKLLSISMVAALMALAGCSGQSAGNTAPTTDNNAQAGNQSAASGEKVDLTYAVWDKNQLPAMEEIAKKFNESHGNINVKVELTPYKQYFTKMDAAAQGDSLPDVFWMNGPNIVKYASNDMLLPLDDQIKADGVDLNNYPKALVDIYTVDGKTYGLPKDFDTIGLWYNKKMFDDAKIPYPDASWDWAKLKEAAAKLTDKNKGVWGFASRPWGQENFYNVIAQNGGFVISDDKKTSGYDKPETIQALNFLVDFIKDGTSPTAQQMDETSAPQLFESGKLAMLYDGAWMVSEFAQNDYTKDKVNVAVLPKGKENTSVIHGLANVVAAKTKHPKEAWEFVKYLGGKDAAEIQASKGAAIPALNGTQDAFIKSNPNFDLKIFVDQAATAKPYPISKNTSKWVQAETEYMTKAWSGEITVDAAAKELAQKMNEMLSQE</sequence>
<dbReference type="EMBL" id="RHHQ01000012">
    <property type="protein sequence ID" value="RNB87409.1"/>
    <property type="molecule type" value="Genomic_DNA"/>
</dbReference>
<organism evidence="6 7">
    <name type="scientific">Brevibacillus fluminis</name>
    <dbReference type="NCBI Taxonomy" id="511487"/>
    <lineage>
        <taxon>Bacteria</taxon>
        <taxon>Bacillati</taxon>
        <taxon>Bacillota</taxon>
        <taxon>Bacilli</taxon>
        <taxon>Bacillales</taxon>
        <taxon>Paenibacillaceae</taxon>
        <taxon>Brevibacillus</taxon>
    </lineage>
</organism>
<evidence type="ECO:0000256" key="4">
    <source>
        <dbReference type="SAM" id="MobiDB-lite"/>
    </source>
</evidence>
<evidence type="ECO:0000256" key="1">
    <source>
        <dbReference type="ARBA" id="ARBA00008520"/>
    </source>
</evidence>
<keyword evidence="2" id="KW-0813">Transport</keyword>
<dbReference type="Gene3D" id="3.40.190.10">
    <property type="entry name" value="Periplasmic binding protein-like II"/>
    <property type="match status" value="1"/>
</dbReference>
<feature type="compositionally biased region" description="Polar residues" evidence="4">
    <location>
        <begin position="24"/>
        <end position="33"/>
    </location>
</feature>
<feature type="region of interest" description="Disordered" evidence="4">
    <location>
        <begin position="24"/>
        <end position="43"/>
    </location>
</feature>
<dbReference type="GO" id="GO:0015768">
    <property type="term" value="P:maltose transport"/>
    <property type="evidence" value="ECO:0007669"/>
    <property type="project" value="TreeGrafter"/>
</dbReference>
<comment type="caution">
    <text evidence="6">The sequence shown here is derived from an EMBL/GenBank/DDBJ whole genome shotgun (WGS) entry which is preliminary data.</text>
</comment>
<evidence type="ECO:0000256" key="5">
    <source>
        <dbReference type="SAM" id="SignalP"/>
    </source>
</evidence>
<reference evidence="6 7" key="1">
    <citation type="submission" date="2018-10" db="EMBL/GenBank/DDBJ databases">
        <title>Phylogenomics of Brevibacillus.</title>
        <authorList>
            <person name="Dunlap C."/>
        </authorList>
    </citation>
    <scope>NUCLEOTIDE SEQUENCE [LARGE SCALE GENOMIC DNA]</scope>
    <source>
        <strain evidence="6 7">JCM 15716</strain>
    </source>
</reference>
<evidence type="ECO:0000256" key="2">
    <source>
        <dbReference type="ARBA" id="ARBA00022448"/>
    </source>
</evidence>
<comment type="similarity">
    <text evidence="1">Belongs to the bacterial solute-binding protein 1 family.</text>
</comment>
<dbReference type="Pfam" id="PF01547">
    <property type="entry name" value="SBP_bac_1"/>
    <property type="match status" value="1"/>
</dbReference>
<dbReference type="SUPFAM" id="SSF53850">
    <property type="entry name" value="Periplasmic binding protein-like II"/>
    <property type="match status" value="1"/>
</dbReference>
<dbReference type="CDD" id="cd13585">
    <property type="entry name" value="PBP2_TMBP_like"/>
    <property type="match status" value="1"/>
</dbReference>
<dbReference type="GO" id="GO:1901982">
    <property type="term" value="F:maltose binding"/>
    <property type="evidence" value="ECO:0007669"/>
    <property type="project" value="TreeGrafter"/>
</dbReference>
<feature type="chain" id="PRO_5018215572" evidence="5">
    <location>
        <begin position="26"/>
        <end position="434"/>
    </location>
</feature>
<name>A0A3M8DII7_9BACL</name>
<dbReference type="OrthoDB" id="9782846at2"/>
<evidence type="ECO:0000313" key="7">
    <source>
        <dbReference type="Proteomes" id="UP000271031"/>
    </source>
</evidence>
<accession>A0A3M8DII7</accession>
<dbReference type="PANTHER" id="PTHR30061">
    <property type="entry name" value="MALTOSE-BINDING PERIPLASMIC PROTEIN"/>
    <property type="match status" value="1"/>
</dbReference>
<proteinExistence type="inferred from homology"/>
<dbReference type="RefSeq" id="WP_122919107.1">
    <property type="nucleotide sequence ID" value="NZ_RHHQ01000012.1"/>
</dbReference>
<protein>
    <submittedName>
        <fullName evidence="6">Sugar ABC transporter substrate-binding protein</fullName>
    </submittedName>
</protein>
<dbReference type="GO" id="GO:0042956">
    <property type="term" value="P:maltodextrin transmembrane transport"/>
    <property type="evidence" value="ECO:0007669"/>
    <property type="project" value="TreeGrafter"/>
</dbReference>
<dbReference type="AlphaFoldDB" id="A0A3M8DII7"/>